<accession>A0A6M8HSX2</accession>
<dbReference type="InterPro" id="IPR017557">
    <property type="entry name" value="Holo-ACP_synthase"/>
</dbReference>
<dbReference type="GO" id="GO:0016779">
    <property type="term" value="F:nucleotidyltransferase activity"/>
    <property type="evidence" value="ECO:0007669"/>
    <property type="project" value="UniProtKB-KW"/>
</dbReference>
<evidence type="ECO:0000259" key="3">
    <source>
        <dbReference type="Pfam" id="PF10620"/>
    </source>
</evidence>
<dbReference type="KEGG" id="lck:HN018_16660"/>
<dbReference type="EMBL" id="CP053708">
    <property type="protein sequence ID" value="QKE91450.1"/>
    <property type="molecule type" value="Genomic_DNA"/>
</dbReference>
<reference evidence="5 6" key="1">
    <citation type="journal article" date="2014" name="World J. Microbiol. Biotechnol.">
        <title>Biodiversity and physiological characteristics of Antarctic and Arctic lichens-associated bacteria.</title>
        <authorList>
            <person name="Lee Y.M."/>
            <person name="Kim E.H."/>
            <person name="Lee H.K."/>
            <person name="Hong S.G."/>
        </authorList>
    </citation>
    <scope>NUCLEOTIDE SEQUENCE [LARGE SCALE GENOMIC DNA]</scope>
    <source>
        <strain evidence="5 6">PAMC 26569</strain>
    </source>
</reference>
<feature type="domain" description="Phosphoribosyl-dephospho-CoA transferase MdcG C-terminal" evidence="3">
    <location>
        <begin position="86"/>
        <end position="206"/>
    </location>
</feature>
<name>A0A6M8HSX2_9PROT</name>
<feature type="domain" description="Phosphoribosyl-dephospho-CoA transferase MdcG N-terminal" evidence="4">
    <location>
        <begin position="2"/>
        <end position="74"/>
    </location>
</feature>
<dbReference type="NCBIfam" id="TIGR03135">
    <property type="entry name" value="malonate_mdcG"/>
    <property type="match status" value="1"/>
</dbReference>
<dbReference type="AlphaFoldDB" id="A0A6M8HSX2"/>
<dbReference type="Pfam" id="PF20866">
    <property type="entry name" value="MdcG_N"/>
    <property type="match status" value="1"/>
</dbReference>
<proteinExistence type="predicted"/>
<evidence type="ECO:0000313" key="5">
    <source>
        <dbReference type="EMBL" id="QKE91450.1"/>
    </source>
</evidence>
<evidence type="ECO:0000313" key="6">
    <source>
        <dbReference type="Proteomes" id="UP000500767"/>
    </source>
</evidence>
<dbReference type="Pfam" id="PF10620">
    <property type="entry name" value="MdcG"/>
    <property type="match status" value="1"/>
</dbReference>
<keyword evidence="1" id="KW-0808">Transferase</keyword>
<gene>
    <name evidence="5" type="primary">mdcG</name>
    <name evidence="5" type="ORF">HN018_16660</name>
</gene>
<keyword evidence="2" id="KW-0548">Nucleotidyltransferase</keyword>
<keyword evidence="6" id="KW-1185">Reference proteome</keyword>
<dbReference type="InterPro" id="IPR049180">
    <property type="entry name" value="MdcG_C"/>
</dbReference>
<sequence>MRRHDLLRVPPATWDAMLARHPDLGELPLVTGWALQGWPVIVRRRLAADASGDIPAALPLPPAYGKRRIAFAFPGDADLHALPPVSLRDAAHAAPPEWQPVIAEIIQLGEAVGVVPRVFGSLLWQHATGLSYIAAGSDLDLLWSGANHASMRTLAGELQRLDEHGAVRIDGEIEMPDGAAFNWRELALRRGGDTVLLKTMAGVELRAIDDLIRGPVA</sequence>
<protein>
    <submittedName>
        <fullName evidence="5">Malonate decarboxylase holo-[acyl-carrier-protein] synthase</fullName>
    </submittedName>
</protein>
<evidence type="ECO:0000256" key="1">
    <source>
        <dbReference type="ARBA" id="ARBA00022679"/>
    </source>
</evidence>
<evidence type="ECO:0000256" key="2">
    <source>
        <dbReference type="ARBA" id="ARBA00022695"/>
    </source>
</evidence>
<dbReference type="InterPro" id="IPR048903">
    <property type="entry name" value="MdcG_N"/>
</dbReference>
<evidence type="ECO:0000259" key="4">
    <source>
        <dbReference type="Pfam" id="PF20866"/>
    </source>
</evidence>
<dbReference type="Proteomes" id="UP000500767">
    <property type="component" value="Chromosome"/>
</dbReference>
<dbReference type="RefSeq" id="WP_171833023.1">
    <property type="nucleotide sequence ID" value="NZ_CP053708.1"/>
</dbReference>
<organism evidence="5 6">
    <name type="scientific">Lichenicola cladoniae</name>
    <dbReference type="NCBI Taxonomy" id="1484109"/>
    <lineage>
        <taxon>Bacteria</taxon>
        <taxon>Pseudomonadati</taxon>
        <taxon>Pseudomonadota</taxon>
        <taxon>Alphaproteobacteria</taxon>
        <taxon>Acetobacterales</taxon>
        <taxon>Acetobacteraceae</taxon>
        <taxon>Lichenicola</taxon>
    </lineage>
</organism>